<dbReference type="InParanoid" id="A0A6I8P4T1"/>
<evidence type="ECO:0000313" key="16">
    <source>
        <dbReference type="Proteomes" id="UP000002279"/>
    </source>
</evidence>
<accession>A0A6I8P4T1</accession>
<keyword evidence="16" id="KW-1185">Reference proteome</keyword>
<feature type="region of interest" description="Disordered" evidence="12">
    <location>
        <begin position="28"/>
        <end position="73"/>
    </location>
</feature>
<dbReference type="GO" id="GO:0006879">
    <property type="term" value="P:intracellular iron ion homeostasis"/>
    <property type="evidence" value="ECO:0007669"/>
    <property type="project" value="Ensembl"/>
</dbReference>
<gene>
    <name evidence="15" type="primary">ERFE</name>
</gene>
<dbReference type="GO" id="GO:0030509">
    <property type="term" value="P:BMP signaling pathway"/>
    <property type="evidence" value="ECO:0007669"/>
    <property type="project" value="Ensembl"/>
</dbReference>
<dbReference type="OMA" id="MGQWASV"/>
<dbReference type="GO" id="GO:0005179">
    <property type="term" value="F:hormone activity"/>
    <property type="evidence" value="ECO:0000318"/>
    <property type="project" value="GO_Central"/>
</dbReference>
<dbReference type="GO" id="GO:0046628">
    <property type="term" value="P:positive regulation of insulin receptor signaling pathway"/>
    <property type="evidence" value="ECO:0000318"/>
    <property type="project" value="GO_Central"/>
</dbReference>
<feature type="chain" id="PRO_5026317894" description="Erythroferrone" evidence="13">
    <location>
        <begin position="25"/>
        <end position="367"/>
    </location>
</feature>
<name>A0A6I8P4T1_ORNAN</name>
<feature type="compositionally biased region" description="Basic residues" evidence="12">
    <location>
        <begin position="93"/>
        <end position="107"/>
    </location>
</feature>
<dbReference type="GeneTree" id="ENSGT00940000162100"/>
<dbReference type="GO" id="GO:0030514">
    <property type="term" value="P:negative regulation of BMP signaling pathway"/>
    <property type="evidence" value="ECO:0007669"/>
    <property type="project" value="Ensembl"/>
</dbReference>
<sequence>MAGSFPPSGWLVLLCVGLLAPVSCVGSAETAKHGSRQSREKKSQWNEFPTDQEESSLPLSASNDPETVTERTRSIDPRDAWLLFVKQSNKGANGKKRSKGKSKKFKHGLPGPPGPPGPQGPPGPLIPPEELLKEFRLLLKGAVKRRERMSLPTCEDCAGAEEEEGGREAAEEADILALVTGPLAEGRQQQHHVEAAFHCRVRRNISIERRSLQELQVYYIPEKEGSFHRGLGLNLTSGQYTAPVAGFYTFSATLHIVLGEHQRKGQPRARDRLRLLICIQSLCQRHVSLETVTGLESRSELFTLSVNGILYLQVRRPAYSWEAPRDPRFVPLNNPPLFNSARVSWSRKTRVFCLFLLPTSSAGRPYL</sequence>
<evidence type="ECO:0000256" key="5">
    <source>
        <dbReference type="ARBA" id="ARBA00023157"/>
    </source>
</evidence>
<dbReference type="Ensembl" id="ENSOANT00000047031.1">
    <property type="protein sequence ID" value="ENSOANP00000047978.1"/>
    <property type="gene ID" value="ENSOANG00000015594.3"/>
</dbReference>
<evidence type="ECO:0000256" key="1">
    <source>
        <dbReference type="ARBA" id="ARBA00004613"/>
    </source>
</evidence>
<dbReference type="Proteomes" id="UP000002279">
    <property type="component" value="Chromosome 7"/>
</dbReference>
<feature type="compositionally biased region" description="Pro residues" evidence="12">
    <location>
        <begin position="110"/>
        <end position="125"/>
    </location>
</feature>
<dbReference type="GO" id="GO:0005615">
    <property type="term" value="C:extracellular space"/>
    <property type="evidence" value="ECO:0000318"/>
    <property type="project" value="GO_Central"/>
</dbReference>
<evidence type="ECO:0000256" key="12">
    <source>
        <dbReference type="SAM" id="MobiDB-lite"/>
    </source>
</evidence>
<keyword evidence="2" id="KW-0964">Secreted</keyword>
<dbReference type="GO" id="GO:0046326">
    <property type="term" value="P:positive regulation of D-glucose import"/>
    <property type="evidence" value="ECO:0000318"/>
    <property type="project" value="GO_Central"/>
</dbReference>
<feature type="signal peptide" evidence="13">
    <location>
        <begin position="1"/>
        <end position="24"/>
    </location>
</feature>
<dbReference type="PROSITE" id="PS50871">
    <property type="entry name" value="C1Q"/>
    <property type="match status" value="1"/>
</dbReference>
<reference evidence="15 16" key="1">
    <citation type="journal article" date="2008" name="Nature">
        <title>Genome analysis of the platypus reveals unique signatures of evolution.</title>
        <authorList>
            <person name="Warren W.C."/>
            <person name="Hillier L.W."/>
            <person name="Marshall Graves J.A."/>
            <person name="Birney E."/>
            <person name="Ponting C.P."/>
            <person name="Grutzner F."/>
            <person name="Belov K."/>
            <person name="Miller W."/>
            <person name="Clarke L."/>
            <person name="Chinwalla A.T."/>
            <person name="Yang S.P."/>
            <person name="Heger A."/>
            <person name="Locke D.P."/>
            <person name="Miethke P."/>
            <person name="Waters P.D."/>
            <person name="Veyrunes F."/>
            <person name="Fulton L."/>
            <person name="Fulton B."/>
            <person name="Graves T."/>
            <person name="Wallis J."/>
            <person name="Puente X.S."/>
            <person name="Lopez-Otin C."/>
            <person name="Ordonez G.R."/>
            <person name="Eichler E.E."/>
            <person name="Chen L."/>
            <person name="Cheng Z."/>
            <person name="Deakin J.E."/>
            <person name="Alsop A."/>
            <person name="Thompson K."/>
            <person name="Kirby P."/>
            <person name="Papenfuss A.T."/>
            <person name="Wakefield M.J."/>
            <person name="Olender T."/>
            <person name="Lancet D."/>
            <person name="Huttley G.A."/>
            <person name="Smit A.F."/>
            <person name="Pask A."/>
            <person name="Temple-Smith P."/>
            <person name="Batzer M.A."/>
            <person name="Walker J.A."/>
            <person name="Konkel M.K."/>
            <person name="Harris R.S."/>
            <person name="Whittington C.M."/>
            <person name="Wong E.S."/>
            <person name="Gemmell N.J."/>
            <person name="Buschiazzo E."/>
            <person name="Vargas Jentzsch I.M."/>
            <person name="Merkel A."/>
            <person name="Schmitz J."/>
            <person name="Zemann A."/>
            <person name="Churakov G."/>
            <person name="Kriegs J.O."/>
            <person name="Brosius J."/>
            <person name="Murchison E.P."/>
            <person name="Sachidanandam R."/>
            <person name="Smith C."/>
            <person name="Hannon G.J."/>
            <person name="Tsend-Ayush E."/>
            <person name="McMillan D."/>
            <person name="Attenborough R."/>
            <person name="Rens W."/>
            <person name="Ferguson-Smith M."/>
            <person name="Lefevre C.M."/>
            <person name="Sharp J.A."/>
            <person name="Nicholas K.R."/>
            <person name="Ray D.A."/>
            <person name="Kube M."/>
            <person name="Reinhardt R."/>
            <person name="Pringle T.H."/>
            <person name="Taylor J."/>
            <person name="Jones R.C."/>
            <person name="Nixon B."/>
            <person name="Dacheux J.L."/>
            <person name="Niwa H."/>
            <person name="Sekita Y."/>
            <person name="Huang X."/>
            <person name="Stark A."/>
            <person name="Kheradpour P."/>
            <person name="Kellis M."/>
            <person name="Flicek P."/>
            <person name="Chen Y."/>
            <person name="Webber C."/>
            <person name="Hardison R."/>
            <person name="Nelson J."/>
            <person name="Hallsworth-Pepin K."/>
            <person name="Delehaunty K."/>
            <person name="Markovic C."/>
            <person name="Minx P."/>
            <person name="Feng Y."/>
            <person name="Kremitzki C."/>
            <person name="Mitreva M."/>
            <person name="Glasscock J."/>
            <person name="Wylie T."/>
            <person name="Wohldmann P."/>
            <person name="Thiru P."/>
            <person name="Nhan M.N."/>
            <person name="Pohl C.S."/>
            <person name="Smith S.M."/>
            <person name="Hou S."/>
            <person name="Nefedov M."/>
            <person name="de Jong P.J."/>
            <person name="Renfree M.B."/>
            <person name="Mardis E.R."/>
            <person name="Wilson R.K."/>
        </authorList>
    </citation>
    <scope>NUCLEOTIDE SEQUENCE [LARGE SCALE GENOMIC DNA]</scope>
    <source>
        <strain evidence="15 16">Glennie</strain>
    </source>
</reference>
<evidence type="ECO:0000259" key="14">
    <source>
        <dbReference type="PROSITE" id="PS50871"/>
    </source>
</evidence>
<evidence type="ECO:0000256" key="7">
    <source>
        <dbReference type="ARBA" id="ARBA00023278"/>
    </source>
</evidence>
<evidence type="ECO:0000313" key="15">
    <source>
        <dbReference type="Ensembl" id="ENSOANP00000047978.1"/>
    </source>
</evidence>
<dbReference type="InterPro" id="IPR008983">
    <property type="entry name" value="Tumour_necrosis_fac-like_dom"/>
</dbReference>
<dbReference type="AlphaFoldDB" id="A0A6I8P4T1"/>
<dbReference type="Bgee" id="ENSOANG00000015594">
    <property type="expression patterns" value="Expressed in heart and 4 other cell types or tissues"/>
</dbReference>
<evidence type="ECO:0000256" key="4">
    <source>
        <dbReference type="ARBA" id="ARBA00022729"/>
    </source>
</evidence>
<dbReference type="FunFam" id="2.60.120.40:FF:000024">
    <property type="entry name" value="erythroferrone isoform X2"/>
    <property type="match status" value="1"/>
</dbReference>
<proteinExistence type="inferred from homology"/>
<dbReference type="GO" id="GO:0045721">
    <property type="term" value="P:negative regulation of gluconeogenesis"/>
    <property type="evidence" value="ECO:0000318"/>
    <property type="project" value="GO_Central"/>
</dbReference>
<feature type="compositionally biased region" description="Polar residues" evidence="12">
    <location>
        <begin position="45"/>
        <end position="66"/>
    </location>
</feature>
<keyword evidence="5" id="KW-1015">Disulfide bond</keyword>
<reference evidence="15" key="2">
    <citation type="submission" date="2025-08" db="UniProtKB">
        <authorList>
            <consortium name="Ensembl"/>
        </authorList>
    </citation>
    <scope>IDENTIFICATION</scope>
    <source>
        <strain evidence="15">Glennie</strain>
    </source>
</reference>
<reference evidence="15" key="3">
    <citation type="submission" date="2025-09" db="UniProtKB">
        <authorList>
            <consortium name="Ensembl"/>
        </authorList>
    </citation>
    <scope>IDENTIFICATION</scope>
    <source>
        <strain evidence="15">Glennie</strain>
    </source>
</reference>
<keyword evidence="3" id="KW-0372">Hormone</keyword>
<evidence type="ECO:0000256" key="10">
    <source>
        <dbReference type="ARBA" id="ARBA00081312"/>
    </source>
</evidence>
<comment type="similarity">
    <text evidence="8">Belongs to the adipolin/erythroferrone family.</text>
</comment>
<evidence type="ECO:0000256" key="3">
    <source>
        <dbReference type="ARBA" id="ARBA00022702"/>
    </source>
</evidence>
<organism evidence="15 16">
    <name type="scientific">Ornithorhynchus anatinus</name>
    <name type="common">Duckbill platypus</name>
    <dbReference type="NCBI Taxonomy" id="9258"/>
    <lineage>
        <taxon>Eukaryota</taxon>
        <taxon>Metazoa</taxon>
        <taxon>Chordata</taxon>
        <taxon>Craniata</taxon>
        <taxon>Vertebrata</taxon>
        <taxon>Euteleostomi</taxon>
        <taxon>Mammalia</taxon>
        <taxon>Monotremata</taxon>
        <taxon>Ornithorhynchidae</taxon>
        <taxon>Ornithorhynchus</taxon>
    </lineage>
</organism>
<feature type="domain" description="C1q" evidence="14">
    <location>
        <begin position="190"/>
        <end position="363"/>
    </location>
</feature>
<comment type="subcellular location">
    <subcellularLocation>
        <location evidence="1">Secreted</location>
    </subcellularLocation>
</comment>
<dbReference type="InterPro" id="IPR001073">
    <property type="entry name" value="C1q_dom"/>
</dbReference>
<dbReference type="PANTHER" id="PTHR24019:SF11">
    <property type="entry name" value="ERYTHROFERRONE"/>
    <property type="match status" value="1"/>
</dbReference>
<evidence type="ECO:0000256" key="8">
    <source>
        <dbReference type="ARBA" id="ARBA00038198"/>
    </source>
</evidence>
<dbReference type="GO" id="GO:0140313">
    <property type="term" value="F:molecular sequestering activity"/>
    <property type="evidence" value="ECO:0007669"/>
    <property type="project" value="Ensembl"/>
</dbReference>
<dbReference type="FunCoup" id="A0A6I8P4T1">
    <property type="interactions" value="239"/>
</dbReference>
<dbReference type="InterPro" id="IPR052136">
    <property type="entry name" value="Adipolin/Erythroferrone-rel"/>
</dbReference>
<dbReference type="Gene3D" id="2.60.120.40">
    <property type="match status" value="1"/>
</dbReference>
<keyword evidence="4 13" id="KW-0732">Signal</keyword>
<keyword evidence="6" id="KW-0325">Glycoprotein</keyword>
<protein>
    <recommendedName>
        <fullName evidence="9">Erythroferrone</fullName>
    </recommendedName>
    <alternativeName>
        <fullName evidence="11">Complement C1q tumor necrosis factor-related protein 15</fullName>
    </alternativeName>
    <alternativeName>
        <fullName evidence="10">Myonectin</fullName>
    </alternativeName>
</protein>
<evidence type="ECO:0000256" key="13">
    <source>
        <dbReference type="SAM" id="SignalP"/>
    </source>
</evidence>
<keyword evidence="7" id="KW-0379">Hydroxylation</keyword>
<feature type="region of interest" description="Disordered" evidence="12">
    <location>
        <begin position="86"/>
        <end position="125"/>
    </location>
</feature>
<evidence type="ECO:0000256" key="2">
    <source>
        <dbReference type="ARBA" id="ARBA00022525"/>
    </source>
</evidence>
<evidence type="ECO:0000256" key="11">
    <source>
        <dbReference type="ARBA" id="ARBA00082823"/>
    </source>
</evidence>
<dbReference type="PANTHER" id="PTHR24019">
    <property type="entry name" value="ADIPOLIN"/>
    <property type="match status" value="1"/>
</dbReference>
<evidence type="ECO:0000256" key="9">
    <source>
        <dbReference type="ARBA" id="ARBA00070142"/>
    </source>
</evidence>
<evidence type="ECO:0000256" key="6">
    <source>
        <dbReference type="ARBA" id="ARBA00023180"/>
    </source>
</evidence>